<organism evidence="2 3">
    <name type="scientific">Mycoplasmopsis agassizii</name>
    <dbReference type="NCBI Taxonomy" id="33922"/>
    <lineage>
        <taxon>Bacteria</taxon>
        <taxon>Bacillati</taxon>
        <taxon>Mycoplasmatota</taxon>
        <taxon>Mycoplasmoidales</taxon>
        <taxon>Metamycoplasmataceae</taxon>
        <taxon>Mycoplasmopsis</taxon>
    </lineage>
</organism>
<dbReference type="RefSeq" id="WP_095334455.1">
    <property type="nucleotide sequence ID" value="NZ_NQNY01000001.1"/>
</dbReference>
<evidence type="ECO:0000256" key="1">
    <source>
        <dbReference type="SAM" id="Phobius"/>
    </source>
</evidence>
<feature type="transmembrane region" description="Helical" evidence="1">
    <location>
        <begin position="67"/>
        <end position="90"/>
    </location>
</feature>
<gene>
    <name evidence="2" type="ORF">CJJ23_00440</name>
</gene>
<accession>A0A269TKY0</accession>
<dbReference type="Proteomes" id="UP000216943">
    <property type="component" value="Unassembled WGS sequence"/>
</dbReference>
<feature type="transmembrane region" description="Helical" evidence="1">
    <location>
        <begin position="189"/>
        <end position="209"/>
    </location>
</feature>
<feature type="transmembrane region" description="Helical" evidence="1">
    <location>
        <begin position="20"/>
        <end position="42"/>
    </location>
</feature>
<dbReference type="AlphaFoldDB" id="A0A269TKY0"/>
<feature type="transmembrane region" description="Helical" evidence="1">
    <location>
        <begin position="344"/>
        <end position="369"/>
    </location>
</feature>
<keyword evidence="1" id="KW-0812">Transmembrane</keyword>
<feature type="transmembrane region" description="Helical" evidence="1">
    <location>
        <begin position="292"/>
        <end position="317"/>
    </location>
</feature>
<evidence type="ECO:0000313" key="3">
    <source>
        <dbReference type="Proteomes" id="UP000216943"/>
    </source>
</evidence>
<evidence type="ECO:0000313" key="2">
    <source>
        <dbReference type="EMBL" id="PAK21800.1"/>
    </source>
</evidence>
<protein>
    <submittedName>
        <fullName evidence="2">Uncharacterized protein</fullName>
    </submittedName>
</protein>
<dbReference type="EMBL" id="NQNY01000001">
    <property type="protein sequence ID" value="PAK21800.1"/>
    <property type="molecule type" value="Genomic_DNA"/>
</dbReference>
<comment type="caution">
    <text evidence="2">The sequence shown here is derived from an EMBL/GenBank/DDBJ whole genome shotgun (WGS) entry which is preliminary data.</text>
</comment>
<dbReference type="NCBIfam" id="NF045740">
    <property type="entry name" value="MPN160"/>
    <property type="match status" value="1"/>
</dbReference>
<feature type="transmembrane region" description="Helical" evidence="1">
    <location>
        <begin position="216"/>
        <end position="235"/>
    </location>
</feature>
<keyword evidence="1" id="KW-0472">Membrane</keyword>
<keyword evidence="1" id="KW-1133">Transmembrane helix</keyword>
<feature type="transmembrane region" description="Helical" evidence="1">
    <location>
        <begin position="165"/>
        <end position="183"/>
    </location>
</feature>
<dbReference type="OrthoDB" id="400642at2"/>
<feature type="transmembrane region" description="Helical" evidence="1">
    <location>
        <begin position="241"/>
        <end position="262"/>
    </location>
</feature>
<proteinExistence type="predicted"/>
<name>A0A269TKY0_9BACT</name>
<dbReference type="Gene3D" id="1.10.1760.20">
    <property type="match status" value="1"/>
</dbReference>
<dbReference type="InterPro" id="IPR055000">
    <property type="entry name" value="MPN160_family"/>
</dbReference>
<sequence>MTLFISLKYRLKQTKVSAFLILFLFLFFISLGILIYGLFYFMTDGEVNHGDHIDIRYAFVWSETSQILISIGAILSFIFLILHIASWLIIYHHQIWWVNYLVNRFWYKNINQNKSKEKFILDKSKTFKNKHFDFIYLKVDKLTFKEKIKRDFFAIDKFNTKSETYKIALTAILLGLSIVLSIIEIPGIILPWGSALMIRLFETMVLLIAIKMIGNFYTLIIAIASPWLHFATHALHSPIDVVFYMINNILIVFLFYFIYYVIFKAQAKFAVDNSESQNLHLINDKKTKIKKLFALLSFAIIAALLEALGFYGSYFIITGDFTSLAHKLYYDNVSGRDLVNSLNALYFILTVTAIFVVKYAVEAAIFVLIEKKIMFINKQFGLV</sequence>
<reference evidence="3" key="1">
    <citation type="submission" date="2017-08" db="EMBL/GenBank/DDBJ databases">
        <authorList>
            <person name="Alvarez-Ponce D."/>
            <person name="Weitzman C.L."/>
            <person name="Tillett R.L."/>
            <person name="Sandmeier F.C."/>
            <person name="Tracy C.R."/>
        </authorList>
    </citation>
    <scope>NUCLEOTIDE SEQUENCE [LARGE SCALE GENOMIC DNA]</scope>
    <source>
        <strain evidence="3">723</strain>
    </source>
</reference>